<dbReference type="GO" id="GO:0008643">
    <property type="term" value="P:carbohydrate transport"/>
    <property type="evidence" value="ECO:0007669"/>
    <property type="project" value="InterPro"/>
</dbReference>
<keyword evidence="4" id="KW-1185">Reference proteome</keyword>
<feature type="transmembrane region" description="Helical" evidence="2">
    <location>
        <begin position="325"/>
        <end position="343"/>
    </location>
</feature>
<dbReference type="RefSeq" id="WP_200356524.1">
    <property type="nucleotide sequence ID" value="NZ_JAENIL010000028.1"/>
</dbReference>
<dbReference type="PANTHER" id="PTHR11328">
    <property type="entry name" value="MAJOR FACILITATOR SUPERFAMILY DOMAIN-CONTAINING PROTEIN"/>
    <property type="match status" value="1"/>
</dbReference>
<dbReference type="GO" id="GO:0015293">
    <property type="term" value="F:symporter activity"/>
    <property type="evidence" value="ECO:0007669"/>
    <property type="project" value="InterPro"/>
</dbReference>
<feature type="transmembrane region" description="Helical" evidence="2">
    <location>
        <begin position="402"/>
        <end position="420"/>
    </location>
</feature>
<dbReference type="InterPro" id="IPR001927">
    <property type="entry name" value="Na/Gal_symport"/>
</dbReference>
<dbReference type="InterPro" id="IPR036259">
    <property type="entry name" value="MFS_trans_sf"/>
</dbReference>
<dbReference type="EMBL" id="JAENIL010000028">
    <property type="protein sequence ID" value="MBK1878312.1"/>
    <property type="molecule type" value="Genomic_DNA"/>
</dbReference>
<feature type="transmembrane region" description="Helical" evidence="2">
    <location>
        <begin position="251"/>
        <end position="276"/>
    </location>
</feature>
<dbReference type="GO" id="GO:0006814">
    <property type="term" value="P:sodium ion transport"/>
    <property type="evidence" value="ECO:0007669"/>
    <property type="project" value="InterPro"/>
</dbReference>
<organism evidence="3 4">
    <name type="scientific">Pelagicoccus mobilis</name>
    <dbReference type="NCBI Taxonomy" id="415221"/>
    <lineage>
        <taxon>Bacteria</taxon>
        <taxon>Pseudomonadati</taxon>
        <taxon>Verrucomicrobiota</taxon>
        <taxon>Opitutia</taxon>
        <taxon>Puniceicoccales</taxon>
        <taxon>Pelagicoccaceae</taxon>
        <taxon>Pelagicoccus</taxon>
    </lineage>
</organism>
<dbReference type="AlphaFoldDB" id="A0A934RWY4"/>
<feature type="transmembrane region" description="Helical" evidence="2">
    <location>
        <begin position="168"/>
        <end position="189"/>
    </location>
</feature>
<accession>A0A934RWY4</accession>
<feature type="transmembrane region" description="Helical" evidence="2">
    <location>
        <begin position="296"/>
        <end position="316"/>
    </location>
</feature>
<dbReference type="PANTHER" id="PTHR11328:SF24">
    <property type="entry name" value="MAJOR FACILITATOR SUPERFAMILY (MFS) PROFILE DOMAIN-CONTAINING PROTEIN"/>
    <property type="match status" value="1"/>
</dbReference>
<comment type="caution">
    <text evidence="3">The sequence shown here is derived from an EMBL/GenBank/DDBJ whole genome shotgun (WGS) entry which is preliminary data.</text>
</comment>
<feature type="transmembrane region" description="Helical" evidence="2">
    <location>
        <begin position="122"/>
        <end position="147"/>
    </location>
</feature>
<dbReference type="Gene3D" id="1.20.1250.20">
    <property type="entry name" value="MFS general substrate transporter like domains"/>
    <property type="match status" value="1"/>
</dbReference>
<dbReference type="SUPFAM" id="SSF103473">
    <property type="entry name" value="MFS general substrate transporter"/>
    <property type="match status" value="1"/>
</dbReference>
<name>A0A934RWY4_9BACT</name>
<protein>
    <submittedName>
        <fullName evidence="3">MFS transporter</fullName>
    </submittedName>
</protein>
<gene>
    <name evidence="3" type="ORF">JIN87_15635</name>
</gene>
<dbReference type="CDD" id="cd17332">
    <property type="entry name" value="MFS_MelB_like"/>
    <property type="match status" value="1"/>
</dbReference>
<dbReference type="NCBIfam" id="TIGR00792">
    <property type="entry name" value="gph"/>
    <property type="match status" value="1"/>
</dbReference>
<proteinExistence type="inferred from homology"/>
<keyword evidence="2" id="KW-1133">Transmembrane helix</keyword>
<dbReference type="Pfam" id="PF13347">
    <property type="entry name" value="MFS_2"/>
    <property type="match status" value="1"/>
</dbReference>
<comment type="similarity">
    <text evidence="1">Belongs to the sodium:galactoside symporter (TC 2.A.2) family.</text>
</comment>
<feature type="transmembrane region" description="Helical" evidence="2">
    <location>
        <begin position="97"/>
        <end position="116"/>
    </location>
</feature>
<dbReference type="Proteomes" id="UP000617628">
    <property type="component" value="Unassembled WGS sequence"/>
</dbReference>
<feature type="transmembrane region" description="Helical" evidence="2">
    <location>
        <begin position="57"/>
        <end position="76"/>
    </location>
</feature>
<evidence type="ECO:0000313" key="3">
    <source>
        <dbReference type="EMBL" id="MBK1878312.1"/>
    </source>
</evidence>
<feature type="transmembrane region" description="Helical" evidence="2">
    <location>
        <begin position="201"/>
        <end position="221"/>
    </location>
</feature>
<reference evidence="3" key="1">
    <citation type="submission" date="2021-01" db="EMBL/GenBank/DDBJ databases">
        <title>Modified the classification status of verrucomicrobia.</title>
        <authorList>
            <person name="Feng X."/>
        </authorList>
    </citation>
    <scope>NUCLEOTIDE SEQUENCE</scope>
    <source>
        <strain evidence="3">KCTC 13126</strain>
    </source>
</reference>
<evidence type="ECO:0000256" key="2">
    <source>
        <dbReference type="SAM" id="Phobius"/>
    </source>
</evidence>
<dbReference type="GO" id="GO:0005886">
    <property type="term" value="C:plasma membrane"/>
    <property type="evidence" value="ECO:0007669"/>
    <property type="project" value="TreeGrafter"/>
</dbReference>
<feature type="transmembrane region" description="Helical" evidence="2">
    <location>
        <begin position="440"/>
        <end position="458"/>
    </location>
</feature>
<keyword evidence="2" id="KW-0472">Membrane</keyword>
<evidence type="ECO:0000313" key="4">
    <source>
        <dbReference type="Proteomes" id="UP000617628"/>
    </source>
</evidence>
<evidence type="ECO:0000256" key="1">
    <source>
        <dbReference type="ARBA" id="ARBA00009617"/>
    </source>
</evidence>
<keyword evidence="2" id="KW-0812">Transmembrane</keyword>
<dbReference type="InterPro" id="IPR039672">
    <property type="entry name" value="MFS_2"/>
</dbReference>
<sequence>MSSTSDQTSAPASGAVPEKIIGFKEKLGYASGDMASVFFFKVFASFLMFFYTDIIGIEAAIIATMLWVTRIFDAFTDPVMGMICDRTKSPHGKFRPWLRWMVLPYAVSGVLIFTVPDLNETWTIIYVYATYSLAMLTYTAINIPYGALMGVMTPHSAERTVLSSYRFYGAYAANLIVQATILILVVRLGGSEDGETATQSGYVTTMVLYAICAGALFLFTFSSTKERVKPPKGQETNVRKDLAQLFKNKPWVAIIVIGITTIMWIAMRDAAILYYFKYYVVGQVEEGGKFAALATWFNVIGTIGTLLGVACTKWFTDVFRGKKNAYLWLTVIVAFVAACYYFSGPGDVALVFCIQGITSFLMGPLMPLFWSMIADTADYSEWKFGRRFTGLTFSAGTFSQKLGWALGPAMAGYLLNYYGYVDNVAQSARTIEGLRMMMSLIPSALALVAAGLVLTYGINRKLELQIEKDLAERKMADGSMGA</sequence>
<feature type="transmembrane region" description="Helical" evidence="2">
    <location>
        <begin position="349"/>
        <end position="370"/>
    </location>
</feature>